<proteinExistence type="predicted"/>
<dbReference type="Gene3D" id="1.10.10.10">
    <property type="entry name" value="Winged helix-like DNA-binding domain superfamily/Winged helix DNA-binding domain"/>
    <property type="match status" value="1"/>
</dbReference>
<comment type="caution">
    <text evidence="1">The sequence shown here is derived from an EMBL/GenBank/DDBJ whole genome shotgun (WGS) entry which is preliminary data.</text>
</comment>
<evidence type="ECO:0000313" key="1">
    <source>
        <dbReference type="EMBL" id="OBY11477.1"/>
    </source>
</evidence>
<dbReference type="InterPro" id="IPR036390">
    <property type="entry name" value="WH_DNA-bd_sf"/>
</dbReference>
<keyword evidence="2" id="KW-1185">Reference proteome</keyword>
<accession>A0A174V4D9</accession>
<dbReference type="InterPro" id="IPR036388">
    <property type="entry name" value="WH-like_DNA-bd_sf"/>
</dbReference>
<dbReference type="AlphaFoldDB" id="A0A174V4D9"/>
<dbReference type="RefSeq" id="WP_055184191.1">
    <property type="nucleotide sequence ID" value="NZ_CABJAZ010000002.1"/>
</dbReference>
<dbReference type="EMBL" id="MAPZ01000014">
    <property type="protein sequence ID" value="OBY11477.1"/>
    <property type="molecule type" value="Genomic_DNA"/>
</dbReference>
<reference evidence="1 2" key="1">
    <citation type="submission" date="2016-06" db="EMBL/GenBank/DDBJ databases">
        <authorList>
            <person name="Kjaerup R.B."/>
            <person name="Dalgaard T.S."/>
            <person name="Juul-Madsen H.R."/>
        </authorList>
    </citation>
    <scope>NUCLEOTIDE SEQUENCE [LARGE SCALE GENOMIC DNA]</scope>
    <source>
        <strain evidence="1 2">373-A1</strain>
    </source>
</reference>
<dbReference type="Proteomes" id="UP000092714">
    <property type="component" value="Unassembled WGS sequence"/>
</dbReference>
<organism evidence="1 2">
    <name type="scientific">Clostridium paraputrificum</name>
    <dbReference type="NCBI Taxonomy" id="29363"/>
    <lineage>
        <taxon>Bacteria</taxon>
        <taxon>Bacillati</taxon>
        <taxon>Bacillota</taxon>
        <taxon>Clostridia</taxon>
        <taxon>Eubacteriales</taxon>
        <taxon>Clostridiaceae</taxon>
        <taxon>Clostridium</taxon>
    </lineage>
</organism>
<dbReference type="SUPFAM" id="SSF46785">
    <property type="entry name" value="Winged helix' DNA-binding domain"/>
    <property type="match status" value="1"/>
</dbReference>
<sequence length="155" mass="18003">MNRKESDYLLVKKVNIEKEAIFLKLRENGFRITNQRKLIIDTIFNKECTSCKEIYWEASKKDSSIGIATVYRIIKSLEEIGAINRKNLYKISSEEIDILNGEGVVVLKNKKTFKLSEEDWKRIIRIGLYEAEGLNINDIDSIVIKKVNDEEEGIM</sequence>
<protein>
    <recommendedName>
        <fullName evidence="3">Fur family transcriptional regulator</fullName>
    </recommendedName>
</protein>
<dbReference type="GO" id="GO:0003700">
    <property type="term" value="F:DNA-binding transcription factor activity"/>
    <property type="evidence" value="ECO:0007669"/>
    <property type="project" value="InterPro"/>
</dbReference>
<gene>
    <name evidence="1" type="ORF">CP373A1_05875</name>
</gene>
<dbReference type="InterPro" id="IPR002481">
    <property type="entry name" value="FUR"/>
</dbReference>
<evidence type="ECO:0008006" key="3">
    <source>
        <dbReference type="Google" id="ProtNLM"/>
    </source>
</evidence>
<name>A0A174V4D9_9CLOT</name>
<evidence type="ECO:0000313" key="2">
    <source>
        <dbReference type="Proteomes" id="UP000092714"/>
    </source>
</evidence>
<dbReference type="eggNOG" id="COG0735">
    <property type="taxonomic scope" value="Bacteria"/>
</dbReference>
<dbReference type="Pfam" id="PF01475">
    <property type="entry name" value="FUR"/>
    <property type="match status" value="1"/>
</dbReference>
<dbReference type="OrthoDB" id="8659436at2"/>